<evidence type="ECO:0000259" key="1">
    <source>
        <dbReference type="Pfam" id="PF00501"/>
    </source>
</evidence>
<comment type="caution">
    <text evidence="3">The sequence shown here is derived from an EMBL/GenBank/DDBJ whole genome shotgun (WGS) entry which is preliminary data.</text>
</comment>
<dbReference type="SUPFAM" id="SSF56801">
    <property type="entry name" value="Acetyl-CoA synthetase-like"/>
    <property type="match status" value="1"/>
</dbReference>
<dbReference type="InterPro" id="IPR050237">
    <property type="entry name" value="ATP-dep_AMP-bd_enzyme"/>
</dbReference>
<dbReference type="PROSITE" id="PS00455">
    <property type="entry name" value="AMP_BINDING"/>
    <property type="match status" value="1"/>
</dbReference>
<dbReference type="InterPro" id="IPR020845">
    <property type="entry name" value="AMP-binding_CS"/>
</dbReference>
<dbReference type="Proteomes" id="UP001361239">
    <property type="component" value="Unassembled WGS sequence"/>
</dbReference>
<proteinExistence type="predicted"/>
<feature type="domain" description="AMP-dependent synthetase/ligase" evidence="1">
    <location>
        <begin position="46"/>
        <end position="425"/>
    </location>
</feature>
<organism evidence="3 4">
    <name type="scientific">Novosphingobium anseongense</name>
    <dbReference type="NCBI Taxonomy" id="3133436"/>
    <lineage>
        <taxon>Bacteria</taxon>
        <taxon>Pseudomonadati</taxon>
        <taxon>Pseudomonadota</taxon>
        <taxon>Alphaproteobacteria</taxon>
        <taxon>Sphingomonadales</taxon>
        <taxon>Sphingomonadaceae</taxon>
        <taxon>Novosphingobium</taxon>
    </lineage>
</organism>
<dbReference type="PANTHER" id="PTHR43767">
    <property type="entry name" value="LONG-CHAIN-FATTY-ACID--COA LIGASE"/>
    <property type="match status" value="1"/>
</dbReference>
<gene>
    <name evidence="3" type="ORF">WG901_04315</name>
</gene>
<dbReference type="Pfam" id="PF13193">
    <property type="entry name" value="AMP-binding_C"/>
    <property type="match status" value="1"/>
</dbReference>
<dbReference type="InterPro" id="IPR045851">
    <property type="entry name" value="AMP-bd_C_sf"/>
</dbReference>
<sequence length="566" mass="60724">MSNIRDPLVARLIGPGKAFELVAEQIGDQVHEVFKGAPRNLAGLYRQGMAYGDRLMVVHGDTRLTYAEGFARAAALAQALRERYSVGRGTTVAVVTANRPEWIIALLAITSLGGVAALVNSRGAAEEMLRAIDKVGCTLAILDGERDDVITAQQPDPAWPRIVIGDRKVPLRARDADFVALSAPRPGVDFAPADMAPGQGAIILFTSGTTGFPKGALLSHGALAHSVSVAAFMGSLQDVRYEEESGETLPPDRRAMTTPAVILGPMFHLSGIMPVLRALSLGTTIHIMGKWSTDVAFDMIEHVGMTRLSFVPAMLFDMFRSPRATPEMLANVRYMVNGAAPLNLALVEEIKARMPHCQLANGYGQTEATAWTCGISGDVYLDHPAACGWAAPTVKIELRRDDGSLAAPGEAGELWVSSPMLMNEYVGDPAATAETLQDGWLASGDVATVDEHGIFSIVDRKKNMVISGGENIYCAEVERVVGDHPAVREVIAYGRPDPRLGERLAVTAVLEPGAETDADEIKAFCKQRLAIYKVPRDVALQRDALPRTASGKIDRGTFLKALREPA</sequence>
<reference evidence="3 4" key="1">
    <citation type="submission" date="2024-03" db="EMBL/GenBank/DDBJ databases">
        <authorList>
            <person name="Jo J.-H."/>
        </authorList>
    </citation>
    <scope>NUCLEOTIDE SEQUENCE [LARGE SCALE GENOMIC DNA]</scope>
    <source>
        <strain evidence="3 4">PS1R-30</strain>
    </source>
</reference>
<keyword evidence="4" id="KW-1185">Reference proteome</keyword>
<dbReference type="PANTHER" id="PTHR43767:SF1">
    <property type="entry name" value="NONRIBOSOMAL PEPTIDE SYNTHASE PES1 (EUROFUNG)-RELATED"/>
    <property type="match status" value="1"/>
</dbReference>
<dbReference type="EMBL" id="JBBHJZ010000001">
    <property type="protein sequence ID" value="MEJ5975845.1"/>
    <property type="molecule type" value="Genomic_DNA"/>
</dbReference>
<accession>A0ABU8RS02</accession>
<feature type="domain" description="AMP-binding enzyme C-terminal" evidence="2">
    <location>
        <begin position="476"/>
        <end position="552"/>
    </location>
</feature>
<dbReference type="Gene3D" id="3.40.50.12780">
    <property type="entry name" value="N-terminal domain of ligase-like"/>
    <property type="match status" value="1"/>
</dbReference>
<protein>
    <submittedName>
        <fullName evidence="3">Class I adenylate-forming enzyme family protein</fullName>
    </submittedName>
</protein>
<dbReference type="RefSeq" id="WP_339585774.1">
    <property type="nucleotide sequence ID" value="NZ_JBBHJZ010000001.1"/>
</dbReference>
<dbReference type="InterPro" id="IPR000873">
    <property type="entry name" value="AMP-dep_synth/lig_dom"/>
</dbReference>
<evidence type="ECO:0000259" key="2">
    <source>
        <dbReference type="Pfam" id="PF13193"/>
    </source>
</evidence>
<dbReference type="InterPro" id="IPR042099">
    <property type="entry name" value="ANL_N_sf"/>
</dbReference>
<dbReference type="Pfam" id="PF00501">
    <property type="entry name" value="AMP-binding"/>
    <property type="match status" value="1"/>
</dbReference>
<dbReference type="Gene3D" id="3.30.300.30">
    <property type="match status" value="1"/>
</dbReference>
<evidence type="ECO:0000313" key="4">
    <source>
        <dbReference type="Proteomes" id="UP001361239"/>
    </source>
</evidence>
<dbReference type="InterPro" id="IPR025110">
    <property type="entry name" value="AMP-bd_C"/>
</dbReference>
<name>A0ABU8RS02_9SPHN</name>
<evidence type="ECO:0000313" key="3">
    <source>
        <dbReference type="EMBL" id="MEJ5975845.1"/>
    </source>
</evidence>